<keyword evidence="2" id="KW-0472">Membrane</keyword>
<dbReference type="RefSeq" id="WP_229799548.1">
    <property type="nucleotide sequence ID" value="NZ_BMYP01000003.1"/>
</dbReference>
<organism evidence="4 5">
    <name type="scientific">Vogesella fluminis</name>
    <dbReference type="NCBI Taxonomy" id="1069161"/>
    <lineage>
        <taxon>Bacteria</taxon>
        <taxon>Pseudomonadati</taxon>
        <taxon>Pseudomonadota</taxon>
        <taxon>Betaproteobacteria</taxon>
        <taxon>Neisseriales</taxon>
        <taxon>Chromobacteriaceae</taxon>
        <taxon>Vogesella</taxon>
    </lineage>
</organism>
<keyword evidence="2" id="KW-1133">Transmembrane helix</keyword>
<feature type="transmembrane region" description="Helical" evidence="2">
    <location>
        <begin position="172"/>
        <end position="189"/>
    </location>
</feature>
<comment type="similarity">
    <text evidence="1">Belongs to the peptidase A24 family.</text>
</comment>
<evidence type="ECO:0000256" key="1">
    <source>
        <dbReference type="ARBA" id="ARBA00005801"/>
    </source>
</evidence>
<feature type="domain" description="Prepilin type IV endopeptidase peptidase" evidence="3">
    <location>
        <begin position="26"/>
        <end position="127"/>
    </location>
</feature>
<feature type="transmembrane region" description="Helical" evidence="2">
    <location>
        <begin position="6"/>
        <end position="37"/>
    </location>
</feature>
<dbReference type="Proteomes" id="UP000662678">
    <property type="component" value="Unassembled WGS sequence"/>
</dbReference>
<dbReference type="InterPro" id="IPR000045">
    <property type="entry name" value="Prepilin_IV_endopep_pep"/>
</dbReference>
<evidence type="ECO:0000256" key="2">
    <source>
        <dbReference type="SAM" id="Phobius"/>
    </source>
</evidence>
<dbReference type="InterPro" id="IPR050882">
    <property type="entry name" value="Prepilin_peptidase/N-MTase"/>
</dbReference>
<feature type="transmembrane region" description="Helical" evidence="2">
    <location>
        <begin position="101"/>
        <end position="130"/>
    </location>
</feature>
<evidence type="ECO:0000313" key="5">
    <source>
        <dbReference type="Proteomes" id="UP000662678"/>
    </source>
</evidence>
<evidence type="ECO:0000259" key="3">
    <source>
        <dbReference type="Pfam" id="PF01478"/>
    </source>
</evidence>
<accession>A0ABQ3H7U2</accession>
<reference evidence="5" key="1">
    <citation type="journal article" date="2019" name="Int. J. Syst. Evol. Microbiol.">
        <title>The Global Catalogue of Microorganisms (GCM) 10K type strain sequencing project: providing services to taxonomists for standard genome sequencing and annotation.</title>
        <authorList>
            <consortium name="The Broad Institute Genomics Platform"/>
            <consortium name="The Broad Institute Genome Sequencing Center for Infectious Disease"/>
            <person name="Wu L."/>
            <person name="Ma J."/>
        </authorList>
    </citation>
    <scope>NUCLEOTIDE SEQUENCE [LARGE SCALE GENOMIC DNA]</scope>
    <source>
        <strain evidence="5">KCTC 23713</strain>
    </source>
</reference>
<dbReference type="EMBL" id="BMYP01000003">
    <property type="protein sequence ID" value="GHD71670.1"/>
    <property type="molecule type" value="Genomic_DNA"/>
</dbReference>
<keyword evidence="5" id="KW-1185">Reference proteome</keyword>
<sequence>MKSIYAWWVWLVAAALGALFGARLGLLAGFLLAAVFADMASRKIPNRLVLAGMVVGLLVQAFLPGGDGFLSALKGLLFGFGLFLPLYLLRVMGAGDVKLMAMVGCFTGSPAIFGVMLCTLLAGGVLSLVFSLRMKAFRQMLGNVKFMIFMRFMKAAGGGLASTHDMAGSVGTLPYAMAIAMGTAGYLVWQGI</sequence>
<proteinExistence type="inferred from homology"/>
<evidence type="ECO:0000313" key="4">
    <source>
        <dbReference type="EMBL" id="GHD71670.1"/>
    </source>
</evidence>
<name>A0ABQ3H7U2_9NEIS</name>
<feature type="transmembrane region" description="Helical" evidence="2">
    <location>
        <begin position="69"/>
        <end position="89"/>
    </location>
</feature>
<feature type="transmembrane region" description="Helical" evidence="2">
    <location>
        <begin position="44"/>
        <end position="63"/>
    </location>
</feature>
<dbReference type="PANTHER" id="PTHR30487:SF0">
    <property type="entry name" value="PREPILIN LEADER PEPTIDASE_N-METHYLTRANSFERASE-RELATED"/>
    <property type="match status" value="1"/>
</dbReference>
<gene>
    <name evidence="4" type="ORF">GCM10011419_03800</name>
</gene>
<dbReference type="PANTHER" id="PTHR30487">
    <property type="entry name" value="TYPE 4 PREPILIN-LIKE PROTEINS LEADER PEPTIDE-PROCESSING ENZYME"/>
    <property type="match status" value="1"/>
</dbReference>
<dbReference type="Gene3D" id="1.20.120.1220">
    <property type="match status" value="1"/>
</dbReference>
<dbReference type="Pfam" id="PF01478">
    <property type="entry name" value="Peptidase_A24"/>
    <property type="match status" value="1"/>
</dbReference>
<protein>
    <submittedName>
        <fullName evidence="4">Pilus assembly-related outer membrane protein</fullName>
    </submittedName>
</protein>
<keyword evidence="2" id="KW-0812">Transmembrane</keyword>
<comment type="caution">
    <text evidence="4">The sequence shown here is derived from an EMBL/GenBank/DDBJ whole genome shotgun (WGS) entry which is preliminary data.</text>
</comment>